<dbReference type="PANTHER" id="PTHR43037">
    <property type="entry name" value="UNNAMED PRODUCT-RELATED"/>
    <property type="match status" value="1"/>
</dbReference>
<dbReference type="Gene3D" id="3.40.50.1820">
    <property type="entry name" value="alpha/beta hydrolase"/>
    <property type="match status" value="1"/>
</dbReference>
<dbReference type="SUPFAM" id="SSF53474">
    <property type="entry name" value="alpha/beta-Hydrolases"/>
    <property type="match status" value="1"/>
</dbReference>
<comment type="caution">
    <text evidence="3">The sequence shown here is derived from an EMBL/GenBank/DDBJ whole genome shotgun (WGS) entry which is preliminary data.</text>
</comment>
<proteinExistence type="predicted"/>
<organism evidence="3 4">
    <name type="scientific">Eikenella glucosivorans</name>
    <dbReference type="NCBI Taxonomy" id="2766967"/>
    <lineage>
        <taxon>Bacteria</taxon>
        <taxon>Pseudomonadati</taxon>
        <taxon>Pseudomonadota</taxon>
        <taxon>Betaproteobacteria</taxon>
        <taxon>Neisseriales</taxon>
        <taxon>Neisseriaceae</taxon>
        <taxon>Eikenella</taxon>
    </lineage>
</organism>
<dbReference type="InterPro" id="IPR029058">
    <property type="entry name" value="AB_hydrolase_fold"/>
</dbReference>
<gene>
    <name evidence="3" type="ORF">H9Q10_02165</name>
</gene>
<keyword evidence="4" id="KW-1185">Reference proteome</keyword>
<evidence type="ECO:0000313" key="3">
    <source>
        <dbReference type="EMBL" id="MBH5328477.1"/>
    </source>
</evidence>
<dbReference type="PANTHER" id="PTHR43037:SF1">
    <property type="entry name" value="BLL1128 PROTEIN"/>
    <property type="match status" value="1"/>
</dbReference>
<dbReference type="PROSITE" id="PS51257">
    <property type="entry name" value="PROKAR_LIPOPROTEIN"/>
    <property type="match status" value="1"/>
</dbReference>
<evidence type="ECO:0000256" key="2">
    <source>
        <dbReference type="SAM" id="SignalP"/>
    </source>
</evidence>
<name>A0ABS0N848_9NEIS</name>
<accession>A0ABS0N848</accession>
<protein>
    <submittedName>
        <fullName evidence="3">Pyrroline-5-carboxylate reductase</fullName>
    </submittedName>
</protein>
<feature type="chain" id="PRO_5047092627" evidence="2">
    <location>
        <begin position="25"/>
        <end position="324"/>
    </location>
</feature>
<dbReference type="RefSeq" id="WP_197902405.1">
    <property type="nucleotide sequence ID" value="NZ_JACSGR010000002.1"/>
</dbReference>
<dbReference type="EMBL" id="JACSGR010000002">
    <property type="protein sequence ID" value="MBH5328477.1"/>
    <property type="molecule type" value="Genomic_DNA"/>
</dbReference>
<sequence>MKKTAAVAAALLLAACTAPNPVSGSPAAQNTQNPAWDKQYGGADKSYDHRLLALRDRIAPRFEVLAFQDPQTGKTMQYNLYTPKNLEPNRKYPLVMFIADASTAGKGVRAPLMQGYGGIIWATDEAQAKHPAFVLVPSYTETAVNDQWQTTDEVGMTLRLVHSLLAEKPIDADRVYTTGQSMGGMISFYLNSIEPELFAASMFVGSQWDISVLKPLEQAKFIYTVSAGDQKASGGMAEVGEMLQRDNVPYAETEFSAKLPQAQQDAQVQKMLAQGRRINFIRFTPNTVVPEGSTHKGAEHMYSFDYAYLLEPARDWLMKQQRGR</sequence>
<dbReference type="InterPro" id="IPR050955">
    <property type="entry name" value="Plant_Biomass_Hydrol_Est"/>
</dbReference>
<keyword evidence="1 2" id="KW-0732">Signal</keyword>
<dbReference type="Proteomes" id="UP000768471">
    <property type="component" value="Unassembled WGS sequence"/>
</dbReference>
<evidence type="ECO:0000256" key="1">
    <source>
        <dbReference type="ARBA" id="ARBA00022729"/>
    </source>
</evidence>
<evidence type="ECO:0000313" key="4">
    <source>
        <dbReference type="Proteomes" id="UP000768471"/>
    </source>
</evidence>
<reference evidence="3 4" key="1">
    <citation type="submission" date="2020-09" db="EMBL/GenBank/DDBJ databases">
        <title>Eikenella S3660 sp. nov., isolated from a throat swab.</title>
        <authorList>
            <person name="Buhl M."/>
        </authorList>
    </citation>
    <scope>NUCLEOTIDE SEQUENCE [LARGE SCALE GENOMIC DNA]</scope>
    <source>
        <strain evidence="3 4">S3360</strain>
    </source>
</reference>
<feature type="signal peptide" evidence="2">
    <location>
        <begin position="1"/>
        <end position="24"/>
    </location>
</feature>